<organism evidence="1 2">
    <name type="scientific">Coniosporium tulheliwenetii</name>
    <dbReference type="NCBI Taxonomy" id="3383036"/>
    <lineage>
        <taxon>Eukaryota</taxon>
        <taxon>Fungi</taxon>
        <taxon>Dikarya</taxon>
        <taxon>Ascomycota</taxon>
        <taxon>Pezizomycotina</taxon>
        <taxon>Dothideomycetes</taxon>
        <taxon>Dothideomycetes incertae sedis</taxon>
        <taxon>Coniosporium</taxon>
    </lineage>
</organism>
<gene>
    <name evidence="1" type="ORF">H2199_009075</name>
</gene>
<reference evidence="1" key="1">
    <citation type="submission" date="2022-10" db="EMBL/GenBank/DDBJ databases">
        <title>Culturing micro-colonial fungi from biological soil crusts in the Mojave desert and describing Neophaeococcomyces mojavensis, and introducing the new genera and species Taxawa tesnikishii.</title>
        <authorList>
            <person name="Kurbessoian T."/>
            <person name="Stajich J.E."/>
        </authorList>
    </citation>
    <scope>NUCLEOTIDE SEQUENCE</scope>
    <source>
        <strain evidence="1">JES_115</strain>
    </source>
</reference>
<dbReference type="EMBL" id="JAPDRP010000035">
    <property type="protein sequence ID" value="KAJ9634191.1"/>
    <property type="molecule type" value="Genomic_DNA"/>
</dbReference>
<keyword evidence="2" id="KW-1185">Reference proteome</keyword>
<protein>
    <submittedName>
        <fullName evidence="1">Uncharacterized protein</fullName>
    </submittedName>
</protein>
<comment type="caution">
    <text evidence="1">The sequence shown here is derived from an EMBL/GenBank/DDBJ whole genome shotgun (WGS) entry which is preliminary data.</text>
</comment>
<sequence length="638" mass="70869">MDIHREQRGVKKRTPNAYLSNLERRLAALEATSDGAARQSGGSTPINATGTVDPSEFGNAANADERHESPIDARSLRPSDSSFISDLSKGRSVYLGTSSNWSFSRRVLDGAHQATHGVPLGPDNFALDGDVYSLGWDGSRIVKDDDKVALPSLNHAIYLVRSVQFHIGEVYHLFHEETFMTELYRFYENPTDETQKRKLWYIHYLLIMAFGKAFISRSVERGKPPGVELFVQAMKLIPDVSQLWTDPFTAAEIFCCAALYLQCADFRYGAYLTIGHAMRTALFQGMHTDMPPGTFDTSQIERARHIWWTVYILDRELSSLMGLPVQIADENINASLPTLQSSEQATALRLHIKLCRIVAQVVSTVYGPDGRLDERFLTSTKSALTSIADIAEELSNSFRLTLDDPGEGVSRLAATLHLQYHHCIVLTTCPLLFSLFKKRLEAQSTSPSITSSMQRLLILLQMCADSSEHSLSILSALQSQELLATFVPFDLESAYCSGIIALMASFVEPLLIENLPAELEKTHRVLDDLIIKGNLIACRRKAELEQLDNMLYTLKTRDSGMPTRTRSFEDTSLVNAEMPGNFLTGPTGNAVVQPGGDGLGSIGQPFEEWTWEDAFNSAQLMNVAGLLDGDQFDESFNF</sequence>
<dbReference type="Proteomes" id="UP001172680">
    <property type="component" value="Unassembled WGS sequence"/>
</dbReference>
<evidence type="ECO:0000313" key="1">
    <source>
        <dbReference type="EMBL" id="KAJ9634191.1"/>
    </source>
</evidence>
<name>A0ACC2YFU4_9PEZI</name>
<proteinExistence type="predicted"/>
<evidence type="ECO:0000313" key="2">
    <source>
        <dbReference type="Proteomes" id="UP001172680"/>
    </source>
</evidence>
<accession>A0ACC2YFU4</accession>